<proteinExistence type="predicted"/>
<evidence type="ECO:0000313" key="1">
    <source>
        <dbReference type="EMBL" id="EDU48978.1"/>
    </source>
</evidence>
<reference evidence="2" key="1">
    <citation type="journal article" date="2013" name="G3 (Bethesda)">
        <title>Comparative genomics of a plant-pathogenic fungus, Pyrenophora tritici-repentis, reveals transduplication and the impact of repeat elements on pathogenicity and population divergence.</title>
        <authorList>
            <person name="Manning V.A."/>
            <person name="Pandelova I."/>
            <person name="Dhillon B."/>
            <person name="Wilhelm L.J."/>
            <person name="Goodwin S.B."/>
            <person name="Berlin A.M."/>
            <person name="Figueroa M."/>
            <person name="Freitag M."/>
            <person name="Hane J.K."/>
            <person name="Henrissat B."/>
            <person name="Holman W.H."/>
            <person name="Kodira C.D."/>
            <person name="Martin J."/>
            <person name="Oliver R.P."/>
            <person name="Robbertse B."/>
            <person name="Schackwitz W."/>
            <person name="Schwartz D.C."/>
            <person name="Spatafora J.W."/>
            <person name="Turgeon B.G."/>
            <person name="Yandava C."/>
            <person name="Young S."/>
            <person name="Zhou S."/>
            <person name="Zeng Q."/>
            <person name="Grigoriev I.V."/>
            <person name="Ma L.-J."/>
            <person name="Ciuffetti L.M."/>
        </authorList>
    </citation>
    <scope>NUCLEOTIDE SEQUENCE [LARGE SCALE GENOMIC DNA]</scope>
    <source>
        <strain evidence="2">Pt-1C-BFP</strain>
    </source>
</reference>
<dbReference type="Proteomes" id="UP000001471">
    <property type="component" value="Unassembled WGS sequence"/>
</dbReference>
<dbReference type="EMBL" id="DS231619">
    <property type="protein sequence ID" value="EDU48978.1"/>
    <property type="molecule type" value="Genomic_DNA"/>
</dbReference>
<organism evidence="1 2">
    <name type="scientific">Pyrenophora tritici-repentis (strain Pt-1C-BFP)</name>
    <name type="common">Wheat tan spot fungus</name>
    <name type="synonym">Drechslera tritici-repentis</name>
    <dbReference type="NCBI Taxonomy" id="426418"/>
    <lineage>
        <taxon>Eukaryota</taxon>
        <taxon>Fungi</taxon>
        <taxon>Dikarya</taxon>
        <taxon>Ascomycota</taxon>
        <taxon>Pezizomycotina</taxon>
        <taxon>Dothideomycetes</taxon>
        <taxon>Pleosporomycetidae</taxon>
        <taxon>Pleosporales</taxon>
        <taxon>Pleosporineae</taxon>
        <taxon>Pleosporaceae</taxon>
        <taxon>Pyrenophora</taxon>
    </lineage>
</organism>
<gene>
    <name evidence="1" type="ORF">PTRG_06058</name>
</gene>
<dbReference type="AlphaFoldDB" id="B2W5Q0"/>
<accession>B2W5Q0</accession>
<name>B2W5Q0_PYRTR</name>
<protein>
    <submittedName>
        <fullName evidence="1">Uncharacterized protein</fullName>
    </submittedName>
</protein>
<sequence>MHIHTTHTHQSTKSKPQLLMYISKLTQFSIKLSRTEKCLNGGYPTNGSCF</sequence>
<dbReference type="InParanoid" id="B2W5Q0"/>
<evidence type="ECO:0000313" key="2">
    <source>
        <dbReference type="Proteomes" id="UP000001471"/>
    </source>
</evidence>
<dbReference type="HOGENOM" id="CLU_3125709_0_0_1"/>